<sequence length="235" mass="25676">MSEQTLHDPAETPAVGESRAHVLDVLRATPEAVGVREIAEQTGLHSNTARFHLDTLVKEGLAERATEGHGRPGRPRAVYRAATLSRVPAGRRSYQLLAQMLTGLVTEALPQPAQAAVNAGEAWGRYLVETPSPDQRVDAEEAIRRLTQVLTDVGFSPGPVQDCPDRVIPLRHCPFREVAEEHRDVVCSLHLGLMRGALKEVRAPLGVDRLEPFVEPSLCLAHLTPAGQHREDRTA</sequence>
<dbReference type="InterPro" id="IPR036388">
    <property type="entry name" value="WH-like_DNA-bd_sf"/>
</dbReference>
<dbReference type="Pfam" id="PF09339">
    <property type="entry name" value="HTH_IclR"/>
    <property type="match status" value="1"/>
</dbReference>
<protein>
    <submittedName>
        <fullName evidence="2">Helix-turn-helix transcriptional regulator</fullName>
    </submittedName>
</protein>
<accession>A0ABW6HC25</accession>
<evidence type="ECO:0000313" key="2">
    <source>
        <dbReference type="EMBL" id="MFE1754189.1"/>
    </source>
</evidence>
<evidence type="ECO:0000259" key="1">
    <source>
        <dbReference type="Pfam" id="PF09339"/>
    </source>
</evidence>
<evidence type="ECO:0000313" key="3">
    <source>
        <dbReference type="Proteomes" id="UP001599756"/>
    </source>
</evidence>
<dbReference type="SUPFAM" id="SSF46785">
    <property type="entry name" value="Winged helix' DNA-binding domain"/>
    <property type="match status" value="1"/>
</dbReference>
<dbReference type="RefSeq" id="WP_381842637.1">
    <property type="nucleotide sequence ID" value="NZ_JBHYTS010000053.1"/>
</dbReference>
<dbReference type="InterPro" id="IPR005471">
    <property type="entry name" value="Tscrpt_reg_IclR_N"/>
</dbReference>
<dbReference type="Gene3D" id="1.10.10.10">
    <property type="entry name" value="Winged helix-like DNA-binding domain superfamily/Winged helix DNA-binding domain"/>
    <property type="match status" value="1"/>
</dbReference>
<organism evidence="2 3">
    <name type="scientific">Streptomyces anandii</name>
    <dbReference type="NCBI Taxonomy" id="285454"/>
    <lineage>
        <taxon>Bacteria</taxon>
        <taxon>Bacillati</taxon>
        <taxon>Actinomycetota</taxon>
        <taxon>Actinomycetes</taxon>
        <taxon>Kitasatosporales</taxon>
        <taxon>Streptomycetaceae</taxon>
        <taxon>Streptomyces</taxon>
    </lineage>
</organism>
<keyword evidence="3" id="KW-1185">Reference proteome</keyword>
<feature type="domain" description="HTH iclR-type" evidence="1">
    <location>
        <begin position="21"/>
        <end position="64"/>
    </location>
</feature>
<dbReference type="InterPro" id="IPR036390">
    <property type="entry name" value="WH_DNA-bd_sf"/>
</dbReference>
<dbReference type="EMBL" id="JBHYTS010000053">
    <property type="protein sequence ID" value="MFE1754189.1"/>
    <property type="molecule type" value="Genomic_DNA"/>
</dbReference>
<name>A0ABW6HC25_9ACTN</name>
<reference evidence="2 3" key="1">
    <citation type="submission" date="2024-09" db="EMBL/GenBank/DDBJ databases">
        <title>The Natural Products Discovery Center: Release of the First 8490 Sequenced Strains for Exploring Actinobacteria Biosynthetic Diversity.</title>
        <authorList>
            <person name="Kalkreuter E."/>
            <person name="Kautsar S.A."/>
            <person name="Yang D."/>
            <person name="Bader C.D."/>
            <person name="Teijaro C.N."/>
            <person name="Fluegel L."/>
            <person name="Davis C.M."/>
            <person name="Simpson J.R."/>
            <person name="Lauterbach L."/>
            <person name="Steele A.D."/>
            <person name="Gui C."/>
            <person name="Meng S."/>
            <person name="Li G."/>
            <person name="Viehrig K."/>
            <person name="Ye F."/>
            <person name="Su P."/>
            <person name="Kiefer A.F."/>
            <person name="Nichols A."/>
            <person name="Cepeda A.J."/>
            <person name="Yan W."/>
            <person name="Fan B."/>
            <person name="Jiang Y."/>
            <person name="Adhikari A."/>
            <person name="Zheng C.-J."/>
            <person name="Schuster L."/>
            <person name="Cowan T.M."/>
            <person name="Smanski M.J."/>
            <person name="Chevrette M.G."/>
            <person name="De Carvalho L.P.S."/>
            <person name="Shen B."/>
        </authorList>
    </citation>
    <scope>NUCLEOTIDE SEQUENCE [LARGE SCALE GENOMIC DNA]</scope>
    <source>
        <strain evidence="2 3">NPDC059500</strain>
    </source>
</reference>
<dbReference type="Proteomes" id="UP001599756">
    <property type="component" value="Unassembled WGS sequence"/>
</dbReference>
<gene>
    <name evidence="2" type="ORF">ACFW88_27220</name>
</gene>
<comment type="caution">
    <text evidence="2">The sequence shown here is derived from an EMBL/GenBank/DDBJ whole genome shotgun (WGS) entry which is preliminary data.</text>
</comment>
<proteinExistence type="predicted"/>